<feature type="region of interest" description="Disordered" evidence="6">
    <location>
        <begin position="904"/>
        <end position="935"/>
    </location>
</feature>
<feature type="compositionally biased region" description="Polar residues" evidence="6">
    <location>
        <begin position="1"/>
        <end position="18"/>
    </location>
</feature>
<dbReference type="Pfam" id="PF05277">
    <property type="entry name" value="DUF726"/>
    <property type="match status" value="1"/>
</dbReference>
<dbReference type="AlphaFoldDB" id="G8Y741"/>
<comment type="similarity">
    <text evidence="2">Belongs to the TMCO4 family.</text>
</comment>
<evidence type="ECO:0000256" key="4">
    <source>
        <dbReference type="ARBA" id="ARBA00022989"/>
    </source>
</evidence>
<dbReference type="InterPro" id="IPR029058">
    <property type="entry name" value="AB_hydrolase_fold"/>
</dbReference>
<feature type="region of interest" description="Disordered" evidence="6">
    <location>
        <begin position="1"/>
        <end position="77"/>
    </location>
</feature>
<evidence type="ECO:0000256" key="7">
    <source>
        <dbReference type="SAM" id="Phobius"/>
    </source>
</evidence>
<keyword evidence="3 7" id="KW-0812">Transmembrane</keyword>
<dbReference type="InParanoid" id="G8Y741"/>
<evidence type="ECO:0000313" key="8">
    <source>
        <dbReference type="EMBL" id="CCE83390.1"/>
    </source>
</evidence>
<reference evidence="10" key="2">
    <citation type="journal article" date="2012" name="G3 (Bethesda)">
        <title>Pichia sorbitophila, an interspecies yeast hybrid reveals early steps of genome resolution following polyploidization.</title>
        <authorList>
            <person name="Leh Louis V."/>
            <person name="Despons L."/>
            <person name="Friedrich A."/>
            <person name="Martin T."/>
            <person name="Durrens P."/>
            <person name="Casaregola S."/>
            <person name="Neuveglise C."/>
            <person name="Fairhead C."/>
            <person name="Marck C."/>
            <person name="Cruz J.A."/>
            <person name="Straub M.L."/>
            <person name="Kugler V."/>
            <person name="Sacerdot C."/>
            <person name="Uzunov Z."/>
            <person name="Thierry A."/>
            <person name="Weiss S."/>
            <person name="Bleykasten C."/>
            <person name="De Montigny J."/>
            <person name="Jacques N."/>
            <person name="Jung P."/>
            <person name="Lemaire M."/>
            <person name="Mallet S."/>
            <person name="Morel G."/>
            <person name="Richard G.F."/>
            <person name="Sarkar A."/>
            <person name="Savel G."/>
            <person name="Schacherer J."/>
            <person name="Seret M.L."/>
            <person name="Talla E."/>
            <person name="Samson G."/>
            <person name="Jubin C."/>
            <person name="Poulain J."/>
            <person name="Vacherie B."/>
            <person name="Barbe V."/>
            <person name="Pelletier E."/>
            <person name="Sherman D.J."/>
            <person name="Westhof E."/>
            <person name="Weissenbach J."/>
            <person name="Baret P.V."/>
            <person name="Wincker P."/>
            <person name="Gaillardin C."/>
            <person name="Dujon B."/>
            <person name="Souciet J.L."/>
        </authorList>
    </citation>
    <scope>NUCLEOTIDE SEQUENCE [LARGE SCALE GENOMIC DNA]</scope>
    <source>
        <strain evidence="10">ATCC MYA-4447 / BCRC 22081 / CBS 7064 / NBRC 10061 / NRRL Y-12695</strain>
    </source>
</reference>
<dbReference type="FunCoup" id="G8Y741">
    <property type="interactions" value="163"/>
</dbReference>
<evidence type="ECO:0000313" key="9">
    <source>
        <dbReference type="EMBL" id="CCE84421.1"/>
    </source>
</evidence>
<keyword evidence="4 7" id="KW-1133">Transmembrane helix</keyword>
<evidence type="ECO:0000256" key="3">
    <source>
        <dbReference type="ARBA" id="ARBA00022692"/>
    </source>
</evidence>
<feature type="transmembrane region" description="Helical" evidence="7">
    <location>
        <begin position="456"/>
        <end position="478"/>
    </location>
</feature>
<evidence type="ECO:0000256" key="1">
    <source>
        <dbReference type="ARBA" id="ARBA00004141"/>
    </source>
</evidence>
<evidence type="ECO:0000256" key="2">
    <source>
        <dbReference type="ARBA" id="ARBA00009824"/>
    </source>
</evidence>
<feature type="compositionally biased region" description="Basic and acidic residues" evidence="6">
    <location>
        <begin position="114"/>
        <end position="123"/>
    </location>
</feature>
<organism evidence="9 10">
    <name type="scientific">Pichia sorbitophila (strain ATCC MYA-4447 / BCRC 22081 / CBS 7064 / NBRC 10061 / NRRL Y-12695)</name>
    <name type="common">Hybrid yeast</name>
    <dbReference type="NCBI Taxonomy" id="559304"/>
    <lineage>
        <taxon>Eukaryota</taxon>
        <taxon>Fungi</taxon>
        <taxon>Dikarya</taxon>
        <taxon>Ascomycota</taxon>
        <taxon>Saccharomycotina</taxon>
        <taxon>Pichiomycetes</taxon>
        <taxon>Debaryomycetaceae</taxon>
        <taxon>Millerozyma</taxon>
    </lineage>
</organism>
<dbReference type="Proteomes" id="UP000005222">
    <property type="component" value="Chromosome L"/>
</dbReference>
<dbReference type="EMBL" id="FO082049">
    <property type="protein sequence ID" value="CCE83390.1"/>
    <property type="molecule type" value="Genomic_DNA"/>
</dbReference>
<feature type="region of interest" description="Disordered" evidence="6">
    <location>
        <begin position="114"/>
        <end position="140"/>
    </location>
</feature>
<feature type="compositionally biased region" description="Low complexity" evidence="6">
    <location>
        <begin position="851"/>
        <end position="864"/>
    </location>
</feature>
<feature type="compositionally biased region" description="Polar residues" evidence="6">
    <location>
        <begin position="32"/>
        <end position="41"/>
    </location>
</feature>
<feature type="compositionally biased region" description="Polar residues" evidence="6">
    <location>
        <begin position="50"/>
        <end position="59"/>
    </location>
</feature>
<reference evidence="9" key="1">
    <citation type="submission" date="2011-10" db="EMBL/GenBank/DDBJ databases">
        <authorList>
            <person name="Genoscope - CEA"/>
        </authorList>
    </citation>
    <scope>NUCLEOTIDE SEQUENCE</scope>
</reference>
<dbReference type="InterPro" id="IPR007941">
    <property type="entry name" value="DUF726"/>
</dbReference>
<comment type="subcellular location">
    <subcellularLocation>
        <location evidence="1">Membrane</location>
        <topology evidence="1">Multi-pass membrane protein</topology>
    </subcellularLocation>
</comment>
<accession>G8Y741</accession>
<evidence type="ECO:0000313" key="10">
    <source>
        <dbReference type="Proteomes" id="UP000005222"/>
    </source>
</evidence>
<dbReference type="GO" id="GO:0016020">
    <property type="term" value="C:membrane"/>
    <property type="evidence" value="ECO:0007669"/>
    <property type="project" value="UniProtKB-SubCell"/>
</dbReference>
<feature type="compositionally biased region" description="Basic and acidic residues" evidence="6">
    <location>
        <begin position="923"/>
        <end position="935"/>
    </location>
</feature>
<dbReference type="HOGENOM" id="CLU_001695_2_2_1"/>
<feature type="transmembrane region" description="Helical" evidence="7">
    <location>
        <begin position="498"/>
        <end position="519"/>
    </location>
</feature>
<gene>
    <name evidence="9" type="primary">Piso0_003965</name>
    <name evidence="8" type="ORF">GNLVRS01_PISO0K06478g</name>
    <name evidence="9" type="ORF">GNLVRS01_PISO0L06479g</name>
</gene>
<dbReference type="SUPFAM" id="SSF53474">
    <property type="entry name" value="alpha/beta-Hydrolases"/>
    <property type="match status" value="1"/>
</dbReference>
<feature type="region of interest" description="Disordered" evidence="6">
    <location>
        <begin position="850"/>
        <end position="890"/>
    </location>
</feature>
<dbReference type="EMBL" id="FO082048">
    <property type="protein sequence ID" value="CCE84421.1"/>
    <property type="molecule type" value="Genomic_DNA"/>
</dbReference>
<proteinExistence type="inferred from homology"/>
<keyword evidence="5 7" id="KW-0472">Membrane</keyword>
<name>G8Y741_PICSO</name>
<feature type="compositionally biased region" description="Polar residues" evidence="6">
    <location>
        <begin position="906"/>
        <end position="921"/>
    </location>
</feature>
<sequence length="935" mass="103625">MYSSSNQSTDDSITSRNSVYAPVAAPRERSATKGSFASKTSIVDLPSLPAINTSSQEQVVTPEVLSEEDPCTYSEPETRYIEFDFASEKGRRNTENLPKEPLEKVIVPHRTLDEDTDARHEQDSAEVPVDPSIKGEPDVKEDDFFNMKVSDWKDMKTIAEQDYYNDKGELEFQKTDVYNMNGSDFWNRAYTKIDTEEQMEKYAGFDRETDFLFKSSHPKSRATESSFNDDDSSDFGADLSDYEDDTLDTEEALQSITTMLGEAEKFAYVGTIKVITLEMATELAFINNFSSKKVAKSLSNAQRNFANWTMFILSKLYDHLQLTKQEQNMIENLGSHGISPSDIVFGLNEDSTKPRSSQPDSKESEEKRIRTKWAVICDLTLVLLSEGYYDSRSRTLLMKFAKLLKLQQLAIIQFERRLIESLEIDTNKKSIENKEELMNDKELIEKYIKKNKKARMAYIGLATVGGSLAIGLSAGLLAPVIGAGLAAGLTTVGIGGTAGFLGGVGGGAIITTTGVVAGAKIGSKAGSRRTGEIQTFEFKPLHNRKRTNLILTVSGWMNGKADDVRLPFSTIDPVMGDIFSLLWEPEMLQSMGQTINILASEALSTSIQQILGATILSALMSAIQLPVALTKLSYLLDNPWNVSLDRAWKAGYLLADALIAGNLGVRPITLVGFSLGARLVYSCLIELARRGGYGLVENVILLGSPVAIKKDQMALARSVVSGRFVNGYSKKDWVLGYLFRATGGGLSTVAGLSDLPLEGIENIDCTHLVDGHMSYRKAIPKILKILDWEILSEEFTEIEEPDPEQSEKQRKLIDELDEARAKMKNESEGGNKKKTWKDFLKPKEKSWWNFAGSSSTNNASGSSSQQESATAETDPDVEKTSHEPEPIFDLNALMSEVHEIEKFKDASQQQLNEIKNDTSANEPKLKLNEDTEKVH</sequence>
<dbReference type="Proteomes" id="UP000005222">
    <property type="component" value="Chromosome K"/>
</dbReference>
<dbReference type="eggNOG" id="KOG2385">
    <property type="taxonomic scope" value="Eukaryota"/>
</dbReference>
<feature type="compositionally biased region" description="Basic and acidic residues" evidence="6">
    <location>
        <begin position="876"/>
        <end position="885"/>
    </location>
</feature>
<dbReference type="OrthoDB" id="277931at2759"/>
<dbReference type="PANTHER" id="PTHR17920:SF3">
    <property type="entry name" value="TRANSMEMBRANE AND COILED-COIL DOMAIN-CONTAINING PROTEIN 4"/>
    <property type="match status" value="1"/>
</dbReference>
<keyword evidence="10" id="KW-1185">Reference proteome</keyword>
<dbReference type="STRING" id="559304.G8Y741"/>
<protein>
    <submittedName>
        <fullName evidence="9">Piso0_003965 protein</fullName>
    </submittedName>
</protein>
<evidence type="ECO:0000256" key="5">
    <source>
        <dbReference type="ARBA" id="ARBA00023136"/>
    </source>
</evidence>
<dbReference type="PANTHER" id="PTHR17920">
    <property type="entry name" value="TRANSMEMBRANE AND COILED-COIL DOMAIN-CONTAINING PROTEIN 4 TMCO4"/>
    <property type="match status" value="1"/>
</dbReference>
<evidence type="ECO:0000256" key="6">
    <source>
        <dbReference type="SAM" id="MobiDB-lite"/>
    </source>
</evidence>